<dbReference type="EMBL" id="KZ819602">
    <property type="protein sequence ID" value="PWN38342.1"/>
    <property type="molecule type" value="Genomic_DNA"/>
</dbReference>
<feature type="non-terminal residue" evidence="3">
    <location>
        <position position="451"/>
    </location>
</feature>
<feature type="region of interest" description="Disordered" evidence="1">
    <location>
        <begin position="1"/>
        <end position="94"/>
    </location>
</feature>
<evidence type="ECO:0000256" key="1">
    <source>
        <dbReference type="SAM" id="MobiDB-lite"/>
    </source>
</evidence>
<dbReference type="Gene3D" id="2.60.40.640">
    <property type="match status" value="2"/>
</dbReference>
<dbReference type="InterPro" id="IPR014756">
    <property type="entry name" value="Ig_E-set"/>
</dbReference>
<feature type="compositionally biased region" description="Low complexity" evidence="1">
    <location>
        <begin position="59"/>
        <end position="83"/>
    </location>
</feature>
<dbReference type="SMART" id="SM01017">
    <property type="entry name" value="Arrestin_C"/>
    <property type="match status" value="1"/>
</dbReference>
<proteinExistence type="predicted"/>
<dbReference type="AlphaFoldDB" id="A0A316VL62"/>
<feature type="domain" description="Arrestin C-terminal-like" evidence="2">
    <location>
        <begin position="279"/>
        <end position="444"/>
    </location>
</feature>
<organism evidence="3 4">
    <name type="scientific">Meira miltonrushii</name>
    <dbReference type="NCBI Taxonomy" id="1280837"/>
    <lineage>
        <taxon>Eukaryota</taxon>
        <taxon>Fungi</taxon>
        <taxon>Dikarya</taxon>
        <taxon>Basidiomycota</taxon>
        <taxon>Ustilaginomycotina</taxon>
        <taxon>Exobasidiomycetes</taxon>
        <taxon>Exobasidiales</taxon>
        <taxon>Brachybasidiaceae</taxon>
        <taxon>Meira</taxon>
    </lineage>
</organism>
<dbReference type="STRING" id="1280837.A0A316VL62"/>
<dbReference type="InterPro" id="IPR050357">
    <property type="entry name" value="Arrestin_domain-protein"/>
</dbReference>
<dbReference type="GO" id="GO:0070086">
    <property type="term" value="P:ubiquitin-dependent endocytosis"/>
    <property type="evidence" value="ECO:0007669"/>
    <property type="project" value="TreeGrafter"/>
</dbReference>
<dbReference type="GeneID" id="37018045"/>
<evidence type="ECO:0000313" key="4">
    <source>
        <dbReference type="Proteomes" id="UP000245771"/>
    </source>
</evidence>
<reference evidence="3 4" key="1">
    <citation type="journal article" date="2018" name="Mol. Biol. Evol.">
        <title>Broad Genomic Sampling Reveals a Smut Pathogenic Ancestry of the Fungal Clade Ustilaginomycotina.</title>
        <authorList>
            <person name="Kijpornyongpan T."/>
            <person name="Mondo S.J."/>
            <person name="Barry K."/>
            <person name="Sandor L."/>
            <person name="Lee J."/>
            <person name="Lipzen A."/>
            <person name="Pangilinan J."/>
            <person name="LaButti K."/>
            <person name="Hainaut M."/>
            <person name="Henrissat B."/>
            <person name="Grigoriev I.V."/>
            <person name="Spatafora J.W."/>
            <person name="Aime M.C."/>
        </authorList>
    </citation>
    <scope>NUCLEOTIDE SEQUENCE [LARGE SCALE GENOMIC DNA]</scope>
    <source>
        <strain evidence="3 4">MCA 3882</strain>
    </source>
</reference>
<accession>A0A316VL62</accession>
<evidence type="ECO:0000313" key="3">
    <source>
        <dbReference type="EMBL" id="PWN38342.1"/>
    </source>
</evidence>
<sequence length="451" mass="49038">MRQASAPAGLHKLEDETTVRRQNATQLDRHGTLISSASNPARRSKDLNRLLGNHSGKLSSSASSDAGSSLSSASAMSKRSNTSNSIMPQAVLEQGKSGKSRVDVDLILESELVVEGGMLTGRLEVKVRKNNTKDGHLMLSQPKVRVVGFEELVNDDTRHIFYHYATVIDGYNRQPLACFASQPDSEGYSVAKEGQHSIPFALELPVGKGAKGTYRGKHAVVRYIVIGSVKLKSENGSNRSIAHFYRHIDLYPYLNPAIVLAGSGKPVQARGSKGLFLGGSGKVHLIASLHRSSWVAGQRLYVHLRIDNETSKRVKSLTMTLIRTVILYRPRPEFDMALSAPDDPSETYIDPDACTTSTSRKKICEDVLEMGQKGAKGTVTARGWWTGVEAGEAVELSHNMKLPVDALTITRGRHVEVSYSLKISVGSSLSSDVSVELPVRIVNFVSLDPPP</sequence>
<dbReference type="GO" id="GO:0005886">
    <property type="term" value="C:plasma membrane"/>
    <property type="evidence" value="ECO:0007669"/>
    <property type="project" value="TreeGrafter"/>
</dbReference>
<dbReference type="InParanoid" id="A0A316VL62"/>
<dbReference type="OrthoDB" id="298939at2759"/>
<gene>
    <name evidence="3" type="ORF">FA14DRAFT_117989</name>
</gene>
<dbReference type="SUPFAM" id="SSF81296">
    <property type="entry name" value="E set domains"/>
    <property type="match status" value="1"/>
</dbReference>
<dbReference type="InterPro" id="IPR011022">
    <property type="entry name" value="Arrestin_C-like"/>
</dbReference>
<protein>
    <submittedName>
        <fullName evidence="3">E set domain-containing protein</fullName>
    </submittedName>
</protein>
<dbReference type="Pfam" id="PF02752">
    <property type="entry name" value="Arrestin_C"/>
    <property type="match status" value="1"/>
</dbReference>
<dbReference type="RefSeq" id="XP_025358644.1">
    <property type="nucleotide sequence ID" value="XM_025496264.1"/>
</dbReference>
<dbReference type="PANTHER" id="PTHR11188">
    <property type="entry name" value="ARRESTIN DOMAIN CONTAINING PROTEIN"/>
    <property type="match status" value="1"/>
</dbReference>
<name>A0A316VL62_9BASI</name>
<evidence type="ECO:0000259" key="2">
    <source>
        <dbReference type="SMART" id="SM01017"/>
    </source>
</evidence>
<dbReference type="GO" id="GO:0031625">
    <property type="term" value="F:ubiquitin protein ligase binding"/>
    <property type="evidence" value="ECO:0007669"/>
    <property type="project" value="TreeGrafter"/>
</dbReference>
<dbReference type="InterPro" id="IPR014752">
    <property type="entry name" value="Arrestin-like_C"/>
</dbReference>
<dbReference type="PANTHER" id="PTHR11188:SF17">
    <property type="entry name" value="FI21816P1"/>
    <property type="match status" value="1"/>
</dbReference>
<keyword evidence="4" id="KW-1185">Reference proteome</keyword>
<dbReference type="Proteomes" id="UP000245771">
    <property type="component" value="Unassembled WGS sequence"/>
</dbReference>
<dbReference type="GO" id="GO:0030674">
    <property type="term" value="F:protein-macromolecule adaptor activity"/>
    <property type="evidence" value="ECO:0007669"/>
    <property type="project" value="TreeGrafter"/>
</dbReference>
<dbReference type="GO" id="GO:0005829">
    <property type="term" value="C:cytosol"/>
    <property type="evidence" value="ECO:0007669"/>
    <property type="project" value="TreeGrafter"/>
</dbReference>